<protein>
    <submittedName>
        <fullName evidence="8">Uncharacterized protein</fullName>
    </submittedName>
</protein>
<evidence type="ECO:0000256" key="5">
    <source>
        <dbReference type="ARBA" id="ARBA00023002"/>
    </source>
</evidence>
<gene>
    <name evidence="8" type="ORF">Bca52824_027408</name>
</gene>
<evidence type="ECO:0000313" key="9">
    <source>
        <dbReference type="Proteomes" id="UP000886595"/>
    </source>
</evidence>
<proteinExistence type="inferred from homology"/>
<comment type="cofactor">
    <cofactor evidence="1">
        <name>heme</name>
        <dbReference type="ChEBI" id="CHEBI:30413"/>
    </cofactor>
</comment>
<dbReference type="GO" id="GO:0004497">
    <property type="term" value="F:monooxygenase activity"/>
    <property type="evidence" value="ECO:0007669"/>
    <property type="project" value="UniProtKB-KW"/>
</dbReference>
<comment type="caution">
    <text evidence="8">The sequence shown here is derived from an EMBL/GenBank/DDBJ whole genome shotgun (WGS) entry which is preliminary data.</text>
</comment>
<dbReference type="GO" id="GO:0005506">
    <property type="term" value="F:iron ion binding"/>
    <property type="evidence" value="ECO:0007669"/>
    <property type="project" value="InterPro"/>
</dbReference>
<keyword evidence="7" id="KW-0503">Monooxygenase</keyword>
<accession>A0A8X7SKP3</accession>
<sequence>MSSPNLSSLTNSLHSPVLFLKFRCPPVLVLSSPESIEECFTNHDQTLAECPRTITSDHFSYGYSSWIHTETFEAVEYLFKVPDFILLEYEKI</sequence>
<reference evidence="8 9" key="1">
    <citation type="submission" date="2020-02" db="EMBL/GenBank/DDBJ databases">
        <authorList>
            <person name="Ma Q."/>
            <person name="Huang Y."/>
            <person name="Song X."/>
            <person name="Pei D."/>
        </authorList>
    </citation>
    <scope>NUCLEOTIDE SEQUENCE [LARGE SCALE GENOMIC DNA]</scope>
    <source>
        <strain evidence="8">Sxm20200214</strain>
        <tissue evidence="8">Leaf</tissue>
    </source>
</reference>
<keyword evidence="9" id="KW-1185">Reference proteome</keyword>
<dbReference type="GO" id="GO:0020037">
    <property type="term" value="F:heme binding"/>
    <property type="evidence" value="ECO:0007669"/>
    <property type="project" value="InterPro"/>
</dbReference>
<organism evidence="8 9">
    <name type="scientific">Brassica carinata</name>
    <name type="common">Ethiopian mustard</name>
    <name type="synonym">Abyssinian cabbage</name>
    <dbReference type="NCBI Taxonomy" id="52824"/>
    <lineage>
        <taxon>Eukaryota</taxon>
        <taxon>Viridiplantae</taxon>
        <taxon>Streptophyta</taxon>
        <taxon>Embryophyta</taxon>
        <taxon>Tracheophyta</taxon>
        <taxon>Spermatophyta</taxon>
        <taxon>Magnoliopsida</taxon>
        <taxon>eudicotyledons</taxon>
        <taxon>Gunneridae</taxon>
        <taxon>Pentapetalae</taxon>
        <taxon>rosids</taxon>
        <taxon>malvids</taxon>
        <taxon>Brassicales</taxon>
        <taxon>Brassicaceae</taxon>
        <taxon>Brassiceae</taxon>
        <taxon>Brassica</taxon>
    </lineage>
</organism>
<evidence type="ECO:0000256" key="4">
    <source>
        <dbReference type="ARBA" id="ARBA00022723"/>
    </source>
</evidence>
<keyword evidence="3" id="KW-0349">Heme</keyword>
<dbReference type="SUPFAM" id="SSF48264">
    <property type="entry name" value="Cytochrome P450"/>
    <property type="match status" value="1"/>
</dbReference>
<dbReference type="GO" id="GO:0016705">
    <property type="term" value="F:oxidoreductase activity, acting on paired donors, with incorporation or reduction of molecular oxygen"/>
    <property type="evidence" value="ECO:0007669"/>
    <property type="project" value="InterPro"/>
</dbReference>
<keyword evidence="4" id="KW-0479">Metal-binding</keyword>
<dbReference type="EMBL" id="JAAMPC010000006">
    <property type="protein sequence ID" value="KAG2307660.1"/>
    <property type="molecule type" value="Genomic_DNA"/>
</dbReference>
<dbReference type="OrthoDB" id="1055148at2759"/>
<dbReference type="InterPro" id="IPR036396">
    <property type="entry name" value="Cyt_P450_sf"/>
</dbReference>
<evidence type="ECO:0000256" key="7">
    <source>
        <dbReference type="ARBA" id="ARBA00023033"/>
    </source>
</evidence>
<keyword evidence="6" id="KW-0408">Iron</keyword>
<comment type="similarity">
    <text evidence="2">Belongs to the cytochrome P450 family.</text>
</comment>
<evidence type="ECO:0000256" key="6">
    <source>
        <dbReference type="ARBA" id="ARBA00023004"/>
    </source>
</evidence>
<evidence type="ECO:0000256" key="2">
    <source>
        <dbReference type="ARBA" id="ARBA00010617"/>
    </source>
</evidence>
<dbReference type="Proteomes" id="UP000886595">
    <property type="component" value="Unassembled WGS sequence"/>
</dbReference>
<dbReference type="PANTHER" id="PTHR47947:SF13">
    <property type="entry name" value="CYTOCHROME P450, FAMILY 81, SUBFAMILY K, POLYPEPTIDE 1-RELATED"/>
    <property type="match status" value="1"/>
</dbReference>
<dbReference type="InterPro" id="IPR050651">
    <property type="entry name" value="Plant_Cytochrome_P450_Monoox"/>
</dbReference>
<name>A0A8X7SKP3_BRACI</name>
<evidence type="ECO:0000256" key="1">
    <source>
        <dbReference type="ARBA" id="ARBA00001971"/>
    </source>
</evidence>
<evidence type="ECO:0000313" key="8">
    <source>
        <dbReference type="EMBL" id="KAG2307660.1"/>
    </source>
</evidence>
<dbReference type="PANTHER" id="PTHR47947">
    <property type="entry name" value="CYTOCHROME P450 82C3-RELATED"/>
    <property type="match status" value="1"/>
</dbReference>
<evidence type="ECO:0000256" key="3">
    <source>
        <dbReference type="ARBA" id="ARBA00022617"/>
    </source>
</evidence>
<dbReference type="AlphaFoldDB" id="A0A8X7SKP3"/>
<keyword evidence="5" id="KW-0560">Oxidoreductase</keyword>